<feature type="domain" description="DNA topoisomerase type IIA subunit B" evidence="7">
    <location>
        <begin position="1"/>
        <end position="62"/>
    </location>
</feature>
<evidence type="ECO:0000256" key="2">
    <source>
        <dbReference type="ARBA" id="ARBA00001946"/>
    </source>
</evidence>
<dbReference type="InterPro" id="IPR013506">
    <property type="entry name" value="Topo_IIA_bsu_dom2"/>
</dbReference>
<dbReference type="Gene3D" id="3.30.230.10">
    <property type="match status" value="1"/>
</dbReference>
<dbReference type="GO" id="GO:0006265">
    <property type="term" value="P:DNA topological change"/>
    <property type="evidence" value="ECO:0007669"/>
    <property type="project" value="InterPro"/>
</dbReference>
<dbReference type="GO" id="GO:0003918">
    <property type="term" value="F:DNA topoisomerase type II (double strand cut, ATP-hydrolyzing) activity"/>
    <property type="evidence" value="ECO:0007669"/>
    <property type="project" value="UniProtKB-EC"/>
</dbReference>
<dbReference type="PANTHER" id="PTHR10169">
    <property type="entry name" value="DNA TOPOISOMERASE/GYRASE"/>
    <property type="match status" value="1"/>
</dbReference>
<sequence>GGKHVDHITDQIVNIVKPLVDAKLKHGIKKVLIKNHLCVFVNALIENPAFSSQTKDVLTTSVSDFGSKCA</sequence>
<dbReference type="EMBL" id="KZ416938">
    <property type="protein sequence ID" value="PIO53216.1"/>
    <property type="molecule type" value="Genomic_DNA"/>
</dbReference>
<dbReference type="GO" id="GO:0003677">
    <property type="term" value="F:DNA binding"/>
    <property type="evidence" value="ECO:0007669"/>
    <property type="project" value="UniProtKB-KW"/>
</dbReference>
<keyword evidence="9" id="KW-1185">Reference proteome</keyword>
<organism evidence="8 9">
    <name type="scientific">Teladorsagia circumcincta</name>
    <name type="common">Brown stomach worm</name>
    <name type="synonym">Ostertagia circumcincta</name>
    <dbReference type="NCBI Taxonomy" id="45464"/>
    <lineage>
        <taxon>Eukaryota</taxon>
        <taxon>Metazoa</taxon>
        <taxon>Ecdysozoa</taxon>
        <taxon>Nematoda</taxon>
        <taxon>Chromadorea</taxon>
        <taxon>Rhabditida</taxon>
        <taxon>Rhabditina</taxon>
        <taxon>Rhabditomorpha</taxon>
        <taxon>Strongyloidea</taxon>
        <taxon>Trichostrongylidae</taxon>
        <taxon>Teladorsagia</taxon>
    </lineage>
</organism>
<comment type="cofactor">
    <cofactor evidence="2">
        <name>Mg(2+)</name>
        <dbReference type="ChEBI" id="CHEBI:18420"/>
    </cofactor>
</comment>
<protein>
    <recommendedName>
        <fullName evidence="3">DNA topoisomerase (ATP-hydrolyzing)</fullName>
        <ecNumber evidence="3">5.6.2.2</ecNumber>
    </recommendedName>
</protein>
<keyword evidence="5" id="KW-0238">DNA-binding</keyword>
<evidence type="ECO:0000256" key="1">
    <source>
        <dbReference type="ARBA" id="ARBA00000185"/>
    </source>
</evidence>
<dbReference type="AlphaFoldDB" id="A0A2G9T5I9"/>
<dbReference type="GO" id="GO:0000819">
    <property type="term" value="P:sister chromatid segregation"/>
    <property type="evidence" value="ECO:0007669"/>
    <property type="project" value="TreeGrafter"/>
</dbReference>
<dbReference type="Pfam" id="PF00204">
    <property type="entry name" value="DNA_gyraseB"/>
    <property type="match status" value="1"/>
</dbReference>
<dbReference type="GO" id="GO:0000712">
    <property type="term" value="P:resolution of meiotic recombination intermediates"/>
    <property type="evidence" value="ECO:0007669"/>
    <property type="project" value="TreeGrafter"/>
</dbReference>
<dbReference type="GO" id="GO:0005634">
    <property type="term" value="C:nucleus"/>
    <property type="evidence" value="ECO:0007669"/>
    <property type="project" value="TreeGrafter"/>
</dbReference>
<evidence type="ECO:0000259" key="7">
    <source>
        <dbReference type="Pfam" id="PF00204"/>
    </source>
</evidence>
<keyword evidence="6" id="KW-0413">Isomerase</keyword>
<dbReference type="GO" id="GO:0005524">
    <property type="term" value="F:ATP binding"/>
    <property type="evidence" value="ECO:0007669"/>
    <property type="project" value="InterPro"/>
</dbReference>
<dbReference type="InterPro" id="IPR050634">
    <property type="entry name" value="DNA_Topoisomerase_II"/>
</dbReference>
<feature type="non-terminal residue" evidence="8">
    <location>
        <position position="70"/>
    </location>
</feature>
<dbReference type="Proteomes" id="UP000230423">
    <property type="component" value="Unassembled WGS sequence"/>
</dbReference>
<evidence type="ECO:0000313" key="8">
    <source>
        <dbReference type="EMBL" id="PIO53216.1"/>
    </source>
</evidence>
<dbReference type="OrthoDB" id="5850017at2759"/>
<reference evidence="8 9" key="1">
    <citation type="submission" date="2015-09" db="EMBL/GenBank/DDBJ databases">
        <title>Draft genome of the parasitic nematode Teladorsagia circumcincta isolate WARC Sus (inbred).</title>
        <authorList>
            <person name="Mitreva M."/>
        </authorList>
    </citation>
    <scope>NUCLEOTIDE SEQUENCE [LARGE SCALE GENOMIC DNA]</scope>
    <source>
        <strain evidence="8 9">S</strain>
    </source>
</reference>
<evidence type="ECO:0000313" key="9">
    <source>
        <dbReference type="Proteomes" id="UP000230423"/>
    </source>
</evidence>
<keyword evidence="4" id="KW-0799">Topoisomerase</keyword>
<dbReference type="InterPro" id="IPR014721">
    <property type="entry name" value="Ribsml_uS5_D2-typ_fold_subgr"/>
</dbReference>
<dbReference type="SUPFAM" id="SSF54211">
    <property type="entry name" value="Ribosomal protein S5 domain 2-like"/>
    <property type="match status" value="1"/>
</dbReference>
<evidence type="ECO:0000256" key="3">
    <source>
        <dbReference type="ARBA" id="ARBA00012895"/>
    </source>
</evidence>
<dbReference type="PANTHER" id="PTHR10169:SF38">
    <property type="entry name" value="DNA TOPOISOMERASE 2"/>
    <property type="match status" value="1"/>
</dbReference>
<evidence type="ECO:0000256" key="5">
    <source>
        <dbReference type="ARBA" id="ARBA00023125"/>
    </source>
</evidence>
<evidence type="ECO:0000256" key="6">
    <source>
        <dbReference type="ARBA" id="ARBA00023235"/>
    </source>
</evidence>
<evidence type="ECO:0000256" key="4">
    <source>
        <dbReference type="ARBA" id="ARBA00023029"/>
    </source>
</evidence>
<name>A0A2G9T5I9_TELCI</name>
<feature type="non-terminal residue" evidence="8">
    <location>
        <position position="1"/>
    </location>
</feature>
<dbReference type="EC" id="5.6.2.2" evidence="3"/>
<accession>A0A2G9T5I9</accession>
<dbReference type="InterPro" id="IPR020568">
    <property type="entry name" value="Ribosomal_Su5_D2-typ_SF"/>
</dbReference>
<proteinExistence type="predicted"/>
<comment type="catalytic activity">
    <reaction evidence="1">
        <text>ATP-dependent breakage, passage and rejoining of double-stranded DNA.</text>
        <dbReference type="EC" id="5.6.2.2"/>
    </reaction>
</comment>
<gene>
    <name evidence="8" type="ORF">TELCIR_25459</name>
</gene>